<dbReference type="Gene3D" id="2.60.120.10">
    <property type="entry name" value="Jelly Rolls"/>
    <property type="match status" value="1"/>
</dbReference>
<dbReference type="InterPro" id="IPR037923">
    <property type="entry name" value="HTH-like"/>
</dbReference>
<dbReference type="InterPro" id="IPR003313">
    <property type="entry name" value="AraC-bd"/>
</dbReference>
<proteinExistence type="predicted"/>
<dbReference type="SUPFAM" id="SSF51215">
    <property type="entry name" value="Regulatory protein AraC"/>
    <property type="match status" value="1"/>
</dbReference>
<evidence type="ECO:0000256" key="1">
    <source>
        <dbReference type="ARBA" id="ARBA00023015"/>
    </source>
</evidence>
<gene>
    <name evidence="5" type="ORF">IAA61_10235</name>
</gene>
<dbReference type="CDD" id="cd02209">
    <property type="entry name" value="cupin_XRE_C"/>
    <property type="match status" value="1"/>
</dbReference>
<reference evidence="5" key="2">
    <citation type="journal article" date="2021" name="PeerJ">
        <title>Extensive microbial diversity within the chicken gut microbiome revealed by metagenomics and culture.</title>
        <authorList>
            <person name="Gilroy R."/>
            <person name="Ravi A."/>
            <person name="Getino M."/>
            <person name="Pursley I."/>
            <person name="Horton D.L."/>
            <person name="Alikhan N.F."/>
            <person name="Baker D."/>
            <person name="Gharbi K."/>
            <person name="Hall N."/>
            <person name="Watson M."/>
            <person name="Adriaenssens E.M."/>
            <person name="Foster-Nyarko E."/>
            <person name="Jarju S."/>
            <person name="Secka A."/>
            <person name="Antonio M."/>
            <person name="Oren A."/>
            <person name="Chaudhuri R.R."/>
            <person name="La Ragione R."/>
            <person name="Hildebrand F."/>
            <person name="Pallen M.J."/>
        </authorList>
    </citation>
    <scope>NUCLEOTIDE SEQUENCE</scope>
    <source>
        <strain evidence="5">USAMLcec3-3695</strain>
    </source>
</reference>
<reference evidence="5" key="1">
    <citation type="submission" date="2020-10" db="EMBL/GenBank/DDBJ databases">
        <authorList>
            <person name="Gilroy R."/>
        </authorList>
    </citation>
    <scope>NUCLEOTIDE SEQUENCE</scope>
    <source>
        <strain evidence="5">USAMLcec3-3695</strain>
    </source>
</reference>
<dbReference type="InterPro" id="IPR018060">
    <property type="entry name" value="HTH_AraC"/>
</dbReference>
<dbReference type="PANTHER" id="PTHR43280:SF2">
    <property type="entry name" value="HTH-TYPE TRANSCRIPTIONAL REGULATOR EXSA"/>
    <property type="match status" value="1"/>
</dbReference>
<keyword evidence="2" id="KW-0238">DNA-binding</keyword>
<dbReference type="PROSITE" id="PS01124">
    <property type="entry name" value="HTH_ARAC_FAMILY_2"/>
    <property type="match status" value="1"/>
</dbReference>
<dbReference type="InterPro" id="IPR020449">
    <property type="entry name" value="Tscrpt_reg_AraC-type_HTH"/>
</dbReference>
<dbReference type="InterPro" id="IPR014710">
    <property type="entry name" value="RmlC-like_jellyroll"/>
</dbReference>
<evidence type="ECO:0000259" key="4">
    <source>
        <dbReference type="PROSITE" id="PS01124"/>
    </source>
</evidence>
<evidence type="ECO:0000313" key="5">
    <source>
        <dbReference type="EMBL" id="HIU58167.1"/>
    </source>
</evidence>
<protein>
    <submittedName>
        <fullName evidence="5">Helix-turn-helix transcriptional regulator</fullName>
    </submittedName>
</protein>
<comment type="caution">
    <text evidence="5">The sequence shown here is derived from an EMBL/GenBank/DDBJ whole genome shotgun (WGS) entry which is preliminary data.</text>
</comment>
<dbReference type="InterPro" id="IPR018062">
    <property type="entry name" value="HTH_AraC-typ_CS"/>
</dbReference>
<keyword evidence="1" id="KW-0805">Transcription regulation</keyword>
<dbReference type="Pfam" id="PF02311">
    <property type="entry name" value="AraC_binding"/>
    <property type="match status" value="1"/>
</dbReference>
<organism evidence="5 6">
    <name type="scientific">Candidatus Ornithomonoglobus merdipullorum</name>
    <dbReference type="NCBI Taxonomy" id="2840895"/>
    <lineage>
        <taxon>Bacteria</taxon>
        <taxon>Bacillati</taxon>
        <taxon>Bacillota</taxon>
        <taxon>Clostridia</taxon>
        <taxon>Candidatus Ornithomonoglobus</taxon>
    </lineage>
</organism>
<dbReference type="PANTHER" id="PTHR43280">
    <property type="entry name" value="ARAC-FAMILY TRANSCRIPTIONAL REGULATOR"/>
    <property type="match status" value="1"/>
</dbReference>
<evidence type="ECO:0000256" key="2">
    <source>
        <dbReference type="ARBA" id="ARBA00023125"/>
    </source>
</evidence>
<evidence type="ECO:0000256" key="3">
    <source>
        <dbReference type="ARBA" id="ARBA00023163"/>
    </source>
</evidence>
<dbReference type="PRINTS" id="PR00032">
    <property type="entry name" value="HTHARAC"/>
</dbReference>
<dbReference type="GO" id="GO:0003700">
    <property type="term" value="F:DNA-binding transcription factor activity"/>
    <property type="evidence" value="ECO:0007669"/>
    <property type="project" value="InterPro"/>
</dbReference>
<dbReference type="EMBL" id="DVNB01000103">
    <property type="protein sequence ID" value="HIU58167.1"/>
    <property type="molecule type" value="Genomic_DNA"/>
</dbReference>
<dbReference type="Gene3D" id="1.10.10.60">
    <property type="entry name" value="Homeodomain-like"/>
    <property type="match status" value="2"/>
</dbReference>
<keyword evidence="3" id="KW-0804">Transcription</keyword>
<evidence type="ECO:0000313" key="6">
    <source>
        <dbReference type="Proteomes" id="UP000824109"/>
    </source>
</evidence>
<dbReference type="Proteomes" id="UP000824109">
    <property type="component" value="Unassembled WGS sequence"/>
</dbReference>
<dbReference type="InterPro" id="IPR009057">
    <property type="entry name" value="Homeodomain-like_sf"/>
</dbReference>
<sequence length="297" mass="34571">MDALYEEMRHGENGFHIGVYSETLYGADYKYHEDFEFLYVAEGTLKIGVEDRAYDAPPGSVFFFDRNRPHYVDKTEAEKRGPFHWYAILFDISVLGCEDDMCRIFLENNAFNTRLKPDPALFRHITEIQRIASGHESGFAFRAKSELMLMMAELISSGQYRQRSGAREFSNSCEAVNAAVEYIENNYANKITLDDISAAVGYSKTHLSREFKKYTSRSVIQYLINYRIQMACRELLYSDKTVTRIATGCGFENVSYFNRTFLQQLGMTPMEYRDATDRMYEFSVWDHERRKNGITMN</sequence>
<name>A0A9D1MDR1_9FIRM</name>
<dbReference type="SMART" id="SM00342">
    <property type="entry name" value="HTH_ARAC"/>
    <property type="match status" value="1"/>
</dbReference>
<dbReference type="SUPFAM" id="SSF46689">
    <property type="entry name" value="Homeodomain-like"/>
    <property type="match status" value="2"/>
</dbReference>
<dbReference type="Pfam" id="PF12833">
    <property type="entry name" value="HTH_18"/>
    <property type="match status" value="1"/>
</dbReference>
<dbReference type="GO" id="GO:0043565">
    <property type="term" value="F:sequence-specific DNA binding"/>
    <property type="evidence" value="ECO:0007669"/>
    <property type="project" value="InterPro"/>
</dbReference>
<feature type="domain" description="HTH araC/xylS-type" evidence="4">
    <location>
        <begin position="177"/>
        <end position="275"/>
    </location>
</feature>
<dbReference type="PROSITE" id="PS00041">
    <property type="entry name" value="HTH_ARAC_FAMILY_1"/>
    <property type="match status" value="1"/>
</dbReference>
<accession>A0A9D1MDR1</accession>
<dbReference type="AlphaFoldDB" id="A0A9D1MDR1"/>